<dbReference type="GeneID" id="19196168"/>
<dbReference type="HOGENOM" id="CLU_047583_0_0_1"/>
<dbReference type="OrthoDB" id="1933717at2759"/>
<feature type="compositionally biased region" description="Basic and acidic residues" evidence="1">
    <location>
        <begin position="188"/>
        <end position="200"/>
    </location>
</feature>
<feature type="region of interest" description="Disordered" evidence="1">
    <location>
        <begin position="38"/>
        <end position="59"/>
    </location>
</feature>
<keyword evidence="3" id="KW-1185">Reference proteome</keyword>
<feature type="compositionally biased region" description="Basic and acidic residues" evidence="1">
    <location>
        <begin position="38"/>
        <end position="51"/>
    </location>
</feature>
<dbReference type="Proteomes" id="UP000019471">
    <property type="component" value="Unassembled WGS sequence"/>
</dbReference>
<dbReference type="EMBL" id="AMGX01000026">
    <property type="protein sequence ID" value="EXJ63430.1"/>
    <property type="molecule type" value="Genomic_DNA"/>
</dbReference>
<protein>
    <submittedName>
        <fullName evidence="2">Uncharacterized protein</fullName>
    </submittedName>
</protein>
<proteinExistence type="predicted"/>
<comment type="caution">
    <text evidence="2">The sequence shown here is derived from an EMBL/GenBank/DDBJ whole genome shotgun (WGS) entry which is preliminary data.</text>
</comment>
<name>W9WEL7_9EURO</name>
<dbReference type="AlphaFoldDB" id="W9WEL7"/>
<reference evidence="2 3" key="1">
    <citation type="submission" date="2013-03" db="EMBL/GenBank/DDBJ databases">
        <title>The Genome Sequence of Cladophialophora psammophila CBS 110553.</title>
        <authorList>
            <consortium name="The Broad Institute Genomics Platform"/>
            <person name="Cuomo C."/>
            <person name="de Hoog S."/>
            <person name="Gorbushina A."/>
            <person name="Walker B."/>
            <person name="Young S.K."/>
            <person name="Zeng Q."/>
            <person name="Gargeya S."/>
            <person name="Fitzgerald M."/>
            <person name="Haas B."/>
            <person name="Abouelleil A."/>
            <person name="Allen A.W."/>
            <person name="Alvarado L."/>
            <person name="Arachchi H.M."/>
            <person name="Berlin A.M."/>
            <person name="Chapman S.B."/>
            <person name="Gainer-Dewar J."/>
            <person name="Goldberg J."/>
            <person name="Griggs A."/>
            <person name="Gujja S."/>
            <person name="Hansen M."/>
            <person name="Howarth C."/>
            <person name="Imamovic A."/>
            <person name="Ireland A."/>
            <person name="Larimer J."/>
            <person name="McCowan C."/>
            <person name="Murphy C."/>
            <person name="Pearson M."/>
            <person name="Poon T.W."/>
            <person name="Priest M."/>
            <person name="Roberts A."/>
            <person name="Saif S."/>
            <person name="Shea T."/>
            <person name="Sisk P."/>
            <person name="Sykes S."/>
            <person name="Wortman J."/>
            <person name="Nusbaum C."/>
            <person name="Birren B."/>
        </authorList>
    </citation>
    <scope>NUCLEOTIDE SEQUENCE [LARGE SCALE GENOMIC DNA]</scope>
    <source>
        <strain evidence="2 3">CBS 110553</strain>
    </source>
</reference>
<feature type="region of interest" description="Disordered" evidence="1">
    <location>
        <begin position="182"/>
        <end position="202"/>
    </location>
</feature>
<organism evidence="2 3">
    <name type="scientific">Cladophialophora psammophila CBS 110553</name>
    <dbReference type="NCBI Taxonomy" id="1182543"/>
    <lineage>
        <taxon>Eukaryota</taxon>
        <taxon>Fungi</taxon>
        <taxon>Dikarya</taxon>
        <taxon>Ascomycota</taxon>
        <taxon>Pezizomycotina</taxon>
        <taxon>Eurotiomycetes</taxon>
        <taxon>Chaetothyriomycetidae</taxon>
        <taxon>Chaetothyriales</taxon>
        <taxon>Herpotrichiellaceae</taxon>
        <taxon>Cladophialophora</taxon>
    </lineage>
</organism>
<evidence type="ECO:0000313" key="2">
    <source>
        <dbReference type="EMBL" id="EXJ63430.1"/>
    </source>
</evidence>
<evidence type="ECO:0000256" key="1">
    <source>
        <dbReference type="SAM" id="MobiDB-lite"/>
    </source>
</evidence>
<dbReference type="eggNOG" id="ENOG502QUHS">
    <property type="taxonomic scope" value="Eukaryota"/>
</dbReference>
<gene>
    <name evidence="2" type="ORF">A1O5_11479</name>
</gene>
<evidence type="ECO:0000313" key="3">
    <source>
        <dbReference type="Proteomes" id="UP000019471"/>
    </source>
</evidence>
<sequence>MASEVTADGHVLAPLNITAPAPILNLRGFKWDTVDEKIHGSQSSEDHERDAPQGVLPGHGQVLTETSMEQEPLVADVAPPFQRAAAVPPPAVLPAPTLSDQLAQQLSPPKPQDSFAPSFPLEQFQGTYAGNGFNMIFRPRFRNDNSLPIKPERDGGPGDNILELNLTREQLTFGQNLGKIPNRGLDVTNRETGKGDRLDDPPTGIHFEPGVWLHVPAANFQKKGTPSVVRMASIPHGTTVNAQGLIPTRSNTTLGGVSGPPSIDDIDTTPFTIGDPKDRLIGVFKSMDADNQKTFRVPQNLEKFNDKGQTITETISFEVSTGPPSAELNGGGTANISFLAGKQDPVTTAAPGKNDSPIANADFMKSKYWIERVAYQVNVQKSLKQTTMLLRPTMPSNSTAPTPVFAITTPPNGVPNNTTITVPGIQIQSSQTVNLNFMGLTWPHVSVSTLVPTTPQAFRMT</sequence>
<accession>W9WEL7</accession>
<dbReference type="RefSeq" id="XP_007750241.1">
    <property type="nucleotide sequence ID" value="XM_007752051.1"/>
</dbReference>